<dbReference type="Proteomes" id="UP001174347">
    <property type="component" value="Unassembled WGS sequence"/>
</dbReference>
<comment type="caution">
    <text evidence="1">The sequence shown here is derived from an EMBL/GenBank/DDBJ whole genome shotgun (WGS) entry which is preliminary data.</text>
</comment>
<proteinExistence type="predicted"/>
<gene>
    <name evidence="1" type="ORF">Q0N36_10910</name>
</gene>
<organism evidence="1 2">
    <name type="scientific">Corynebacterium kefirresidentii</name>
    <dbReference type="NCBI Taxonomy" id="1979527"/>
    <lineage>
        <taxon>Bacteria</taxon>
        <taxon>Bacillati</taxon>
        <taxon>Actinomycetota</taxon>
        <taxon>Actinomycetes</taxon>
        <taxon>Mycobacteriales</taxon>
        <taxon>Corynebacteriaceae</taxon>
        <taxon>Corynebacterium</taxon>
    </lineage>
</organism>
<dbReference type="EMBL" id="JAUKFM010000009">
    <property type="protein sequence ID" value="MDN8621077.1"/>
    <property type="molecule type" value="Genomic_DNA"/>
</dbReference>
<dbReference type="RefSeq" id="WP_232212560.1">
    <property type="nucleotide sequence ID" value="NZ_CP175769.1"/>
</dbReference>
<name>A0ABT8Q6T4_9CORY</name>
<evidence type="ECO:0000313" key="2">
    <source>
        <dbReference type="Proteomes" id="UP001174347"/>
    </source>
</evidence>
<protein>
    <submittedName>
        <fullName evidence="1">Uncharacterized protein</fullName>
    </submittedName>
</protein>
<accession>A0ABT8Q6T4</accession>
<keyword evidence="2" id="KW-1185">Reference proteome</keyword>
<reference evidence="1" key="1">
    <citation type="submission" date="2023-07" db="EMBL/GenBank/DDBJ databases">
        <title>Insights into the diversity of cutaneous corynebacteria.</title>
        <authorList>
            <person name="Bruggemann H."/>
            <person name="Poehlein A."/>
        </authorList>
    </citation>
    <scope>NUCLEOTIDE SEQUENCE</scope>
    <source>
        <strain evidence="1">P7_F1</strain>
    </source>
</reference>
<sequence>MKRHPLAAVEARADHCRRYVRQLEIRGPGALTVKHDKWLVQPGTVRGIRTTLAGFDAGAHAFTTASNYDAQTVSSTT</sequence>
<evidence type="ECO:0000313" key="1">
    <source>
        <dbReference type="EMBL" id="MDN8621077.1"/>
    </source>
</evidence>